<comment type="caution">
    <text evidence="1">The sequence shown here is derived from an EMBL/GenBank/DDBJ whole genome shotgun (WGS) entry which is preliminary data.</text>
</comment>
<dbReference type="Proteomes" id="UP001186974">
    <property type="component" value="Unassembled WGS sequence"/>
</dbReference>
<evidence type="ECO:0000313" key="2">
    <source>
        <dbReference type="Proteomes" id="UP001186974"/>
    </source>
</evidence>
<gene>
    <name evidence="1" type="ORF">LTS18_008952</name>
</gene>
<accession>A0ACC3DWN6</accession>
<keyword evidence="2" id="KW-1185">Reference proteome</keyword>
<reference evidence="1" key="1">
    <citation type="submission" date="2024-09" db="EMBL/GenBank/DDBJ databases">
        <title>Black Yeasts Isolated from many extreme environments.</title>
        <authorList>
            <person name="Coleine C."/>
            <person name="Stajich J.E."/>
            <person name="Selbmann L."/>
        </authorList>
    </citation>
    <scope>NUCLEOTIDE SEQUENCE</scope>
    <source>
        <strain evidence="1">CCFEE 5737</strain>
    </source>
</reference>
<evidence type="ECO:0000313" key="1">
    <source>
        <dbReference type="EMBL" id="KAK3081221.1"/>
    </source>
</evidence>
<organism evidence="1 2">
    <name type="scientific">Coniosporium uncinatum</name>
    <dbReference type="NCBI Taxonomy" id="93489"/>
    <lineage>
        <taxon>Eukaryota</taxon>
        <taxon>Fungi</taxon>
        <taxon>Dikarya</taxon>
        <taxon>Ascomycota</taxon>
        <taxon>Pezizomycotina</taxon>
        <taxon>Dothideomycetes</taxon>
        <taxon>Dothideomycetes incertae sedis</taxon>
        <taxon>Coniosporium</taxon>
    </lineage>
</organism>
<protein>
    <submittedName>
        <fullName evidence="1">Uncharacterized protein</fullName>
    </submittedName>
</protein>
<dbReference type="EMBL" id="JAWDJW010000239">
    <property type="protein sequence ID" value="KAK3081221.1"/>
    <property type="molecule type" value="Genomic_DNA"/>
</dbReference>
<proteinExistence type="predicted"/>
<sequence length="421" mass="48634">MALNLAFRPKAVHAAPTDAYNDPLDTDEPIQPGVPPQDESITKHNVHHKPATETTTDQHTPKGVNEFPLTNMLHLRPQKRRKLTRQQQKLLTGYEAAKDWGIEWHQLASVVPEDLRQPAISRRDSEEDAIVCEGWPVEVVQWLYRPSTHTKDDLARARGFLAAAASKRIQEHTEWRKKEGLRKRDSKHWRRVDTNLAREACMLAKEGSETVKLRRAAPLETKILTDHVIESSAASKSYTRSIIIEDTSFRSSFGLWMDAHLDDMEATVDIFDAGDVVAHGQPQPHLIKCSSKQYARNFATISEISASAREKQVVEEEKRKVRRDRLEAAAQRQKLERLEREGIKKRKRQDKRNRRRWEQWIEKVDGRLEYERGVDAEINDKLEADLVVYKLVLRNHPDGEQMVKVVKEIKKESAERSRGRN</sequence>
<name>A0ACC3DWN6_9PEZI</name>